<name>A0A5B7JWY2_PORTR</name>
<gene>
    <name evidence="2" type="ORF">E2C01_094736</name>
</gene>
<sequence>MANGSISLTSARHESSPTQPSPTQPSSAQARPVHRTLGPPSLAAAPPHARGASNISTGVV</sequence>
<proteinExistence type="predicted"/>
<evidence type="ECO:0000256" key="1">
    <source>
        <dbReference type="SAM" id="MobiDB-lite"/>
    </source>
</evidence>
<feature type="region of interest" description="Disordered" evidence="1">
    <location>
        <begin position="1"/>
        <end position="60"/>
    </location>
</feature>
<organism evidence="2 3">
    <name type="scientific">Portunus trituberculatus</name>
    <name type="common">Swimming crab</name>
    <name type="synonym">Neptunus trituberculatus</name>
    <dbReference type="NCBI Taxonomy" id="210409"/>
    <lineage>
        <taxon>Eukaryota</taxon>
        <taxon>Metazoa</taxon>
        <taxon>Ecdysozoa</taxon>
        <taxon>Arthropoda</taxon>
        <taxon>Crustacea</taxon>
        <taxon>Multicrustacea</taxon>
        <taxon>Malacostraca</taxon>
        <taxon>Eumalacostraca</taxon>
        <taxon>Eucarida</taxon>
        <taxon>Decapoda</taxon>
        <taxon>Pleocyemata</taxon>
        <taxon>Brachyura</taxon>
        <taxon>Eubrachyura</taxon>
        <taxon>Portunoidea</taxon>
        <taxon>Portunidae</taxon>
        <taxon>Portuninae</taxon>
        <taxon>Portunus</taxon>
    </lineage>
</organism>
<feature type="compositionally biased region" description="Polar residues" evidence="1">
    <location>
        <begin position="1"/>
        <end position="10"/>
    </location>
</feature>
<dbReference type="EMBL" id="VSRR010117909">
    <property type="protein sequence ID" value="MPC99329.1"/>
    <property type="molecule type" value="Genomic_DNA"/>
</dbReference>
<protein>
    <submittedName>
        <fullName evidence="2">Uncharacterized protein</fullName>
    </submittedName>
</protein>
<dbReference type="Proteomes" id="UP000324222">
    <property type="component" value="Unassembled WGS sequence"/>
</dbReference>
<dbReference type="AlphaFoldDB" id="A0A5B7JWY2"/>
<evidence type="ECO:0000313" key="3">
    <source>
        <dbReference type="Proteomes" id="UP000324222"/>
    </source>
</evidence>
<comment type="caution">
    <text evidence="2">The sequence shown here is derived from an EMBL/GenBank/DDBJ whole genome shotgun (WGS) entry which is preliminary data.</text>
</comment>
<evidence type="ECO:0000313" key="2">
    <source>
        <dbReference type="EMBL" id="MPC99329.1"/>
    </source>
</evidence>
<keyword evidence="3" id="KW-1185">Reference proteome</keyword>
<reference evidence="2 3" key="1">
    <citation type="submission" date="2019-05" db="EMBL/GenBank/DDBJ databases">
        <title>Another draft genome of Portunus trituberculatus and its Hox gene families provides insights of decapod evolution.</title>
        <authorList>
            <person name="Jeong J.-H."/>
            <person name="Song I."/>
            <person name="Kim S."/>
            <person name="Choi T."/>
            <person name="Kim D."/>
            <person name="Ryu S."/>
            <person name="Kim W."/>
        </authorList>
    </citation>
    <scope>NUCLEOTIDE SEQUENCE [LARGE SCALE GENOMIC DNA]</scope>
    <source>
        <tissue evidence="2">Muscle</tissue>
    </source>
</reference>
<accession>A0A5B7JWY2</accession>